<dbReference type="KEGG" id="vg:18266475"/>
<dbReference type="RefSeq" id="YP_009001349.1">
    <property type="nucleotide sequence ID" value="NC_023423.1"/>
</dbReference>
<keyword evidence="2" id="KW-1185">Reference proteome</keyword>
<reference evidence="1 2" key="1">
    <citation type="journal article" date="2014" name="Proc. Natl. Acad. Sci. U.S.A.">
        <title>Thirty-thousand-year-old distant relative of giant icosahedral DNA viruses with a pandoravirus morphology.</title>
        <authorList>
            <person name="Legendre M."/>
            <person name="Bartoli J."/>
            <person name="Shmakova L."/>
            <person name="Jeudy S."/>
            <person name="Labadie K."/>
            <person name="Adrait A."/>
            <person name="Lescot M."/>
            <person name="Poirot O."/>
            <person name="Bertaux L."/>
            <person name="Bruley C."/>
            <person name="Coute Y."/>
            <person name="Rivkina E."/>
            <person name="Abergel C."/>
            <person name="Claverie J.M."/>
        </authorList>
    </citation>
    <scope>NUCLEOTIDE SEQUENCE [LARGE SCALE GENOMIC DNA]</scope>
    <source>
        <strain evidence="1">P1084-T</strain>
    </source>
</reference>
<name>W5S5Q9_9VIRU</name>
<accession>W5S5Q9</accession>
<evidence type="ECO:0000313" key="2">
    <source>
        <dbReference type="Proteomes" id="UP000202176"/>
    </source>
</evidence>
<evidence type="ECO:0000313" key="1">
    <source>
        <dbReference type="EMBL" id="AHH02014.1"/>
    </source>
</evidence>
<dbReference type="GeneID" id="18266475"/>
<proteinExistence type="predicted"/>
<dbReference type="Proteomes" id="UP000202176">
    <property type="component" value="Segment"/>
</dbReference>
<organism evidence="1 2">
    <name type="scientific">Pithovirus sibericum</name>
    <dbReference type="NCBI Taxonomy" id="1450746"/>
    <lineage>
        <taxon>Viruses</taxon>
        <taxon>Pithoviruses</taxon>
        <taxon>Orthopithovirinae</taxon>
        <taxon>Alphapithovirus</taxon>
        <taxon>Alphapithovirus sibericum</taxon>
    </lineage>
</organism>
<protein>
    <submittedName>
        <fullName evidence="1">Uncharacterized protein</fullName>
    </submittedName>
</protein>
<sequence length="122" mass="14477">MEITSFEQLGVDLQNENQEKVILFRFRVPIKGISDMSLISIDSSNLAKVFEPHLPFQILFFDPEKRVQLLPLNLVAEEKSCLIRPVINEKAERLDYIFFRQDFYDQLKRTIENRLRSEIGRF</sequence>
<dbReference type="EMBL" id="KF740664">
    <property type="protein sequence ID" value="AHH02014.1"/>
    <property type="molecule type" value="Genomic_DNA"/>
</dbReference>
<gene>
    <name evidence="1" type="ORF">pv_448</name>
</gene>